<dbReference type="Gene3D" id="3.40.50.300">
    <property type="entry name" value="P-loop containing nucleotide triphosphate hydrolases"/>
    <property type="match status" value="1"/>
</dbReference>
<protein>
    <recommendedName>
        <fullName evidence="1">AAA domain-containing protein</fullName>
    </recommendedName>
</protein>
<name>A0ABX2ZWS0_9GAMM</name>
<dbReference type="InterPro" id="IPR027417">
    <property type="entry name" value="P-loop_NTPase"/>
</dbReference>
<organism evidence="2 3">
    <name type="scientific">Piscirickettsia litoralis</name>
    <dbReference type="NCBI Taxonomy" id="1891921"/>
    <lineage>
        <taxon>Bacteria</taxon>
        <taxon>Pseudomonadati</taxon>
        <taxon>Pseudomonadota</taxon>
        <taxon>Gammaproteobacteria</taxon>
        <taxon>Thiotrichales</taxon>
        <taxon>Piscirickettsiaceae</taxon>
        <taxon>Piscirickettsia</taxon>
    </lineage>
</organism>
<dbReference type="InterPro" id="IPR050678">
    <property type="entry name" value="DNA_Partitioning_ATPase"/>
</dbReference>
<evidence type="ECO:0000259" key="1">
    <source>
        <dbReference type="Pfam" id="PF13614"/>
    </source>
</evidence>
<evidence type="ECO:0000313" key="3">
    <source>
        <dbReference type="Proteomes" id="UP000094329"/>
    </source>
</evidence>
<reference evidence="2 3" key="1">
    <citation type="submission" date="2016-08" db="EMBL/GenBank/DDBJ databases">
        <title>Draft genome sequence of Candidatus Piscirickettsia litoralis, from seawater.</title>
        <authorList>
            <person name="Wan X."/>
            <person name="Lee A.J."/>
            <person name="Hou S."/>
            <person name="Donachie S.P."/>
        </authorList>
    </citation>
    <scope>NUCLEOTIDE SEQUENCE [LARGE SCALE GENOMIC DNA]</scope>
    <source>
        <strain evidence="2 3">Y2</strain>
    </source>
</reference>
<sequence>MTNIRVIANHKGGVAKTSTAANLGAALSKKGKKVLLVDLDPQCNLTNHFNKANSTEHTIFSAMNKRETVHPVSIKENLDIVISDLDLAALELQLISAPAREQVLKKVLSPVVEKYDEVIIDCGPTISILMMNAITAGTTMLIPVEPEPFALEGLSTFEKHFKTMKDALNKSLTICGILITKFDGRKAIHKDIAKAVENRYQAKVFKTRIRTNVSLTEAQAHGIDIFEYNTKSNGAVDYKNVADELSA</sequence>
<accession>A0ABX2ZWS0</accession>
<comment type="caution">
    <text evidence="2">The sequence shown here is derived from an EMBL/GenBank/DDBJ whole genome shotgun (WGS) entry which is preliminary data.</text>
</comment>
<dbReference type="InterPro" id="IPR025669">
    <property type="entry name" value="AAA_dom"/>
</dbReference>
<evidence type="ECO:0000313" key="2">
    <source>
        <dbReference type="EMBL" id="ODN41036.1"/>
    </source>
</evidence>
<keyword evidence="3" id="KW-1185">Reference proteome</keyword>
<dbReference type="CDD" id="cd02042">
    <property type="entry name" value="ParAB_family"/>
    <property type="match status" value="1"/>
</dbReference>
<dbReference type="PANTHER" id="PTHR13696">
    <property type="entry name" value="P-LOOP CONTAINING NUCLEOSIDE TRIPHOSPHATE HYDROLASE"/>
    <property type="match status" value="1"/>
</dbReference>
<dbReference type="PANTHER" id="PTHR13696:SF99">
    <property type="entry name" value="COBYRINIC ACID AC-DIAMIDE SYNTHASE"/>
    <property type="match status" value="1"/>
</dbReference>
<proteinExistence type="predicted"/>
<dbReference type="Pfam" id="PF13614">
    <property type="entry name" value="AAA_31"/>
    <property type="match status" value="1"/>
</dbReference>
<dbReference type="SUPFAM" id="SSF52540">
    <property type="entry name" value="P-loop containing nucleoside triphosphate hydrolases"/>
    <property type="match status" value="1"/>
</dbReference>
<dbReference type="Proteomes" id="UP000094329">
    <property type="component" value="Unassembled WGS sequence"/>
</dbReference>
<dbReference type="RefSeq" id="WP_069314548.1">
    <property type="nucleotide sequence ID" value="NZ_MDTU01000008.1"/>
</dbReference>
<feature type="domain" description="AAA" evidence="1">
    <location>
        <begin position="5"/>
        <end position="174"/>
    </location>
</feature>
<gene>
    <name evidence="2" type="ORF">BGC07_18570</name>
</gene>
<dbReference type="EMBL" id="MDTU01000008">
    <property type="protein sequence ID" value="ODN41036.1"/>
    <property type="molecule type" value="Genomic_DNA"/>
</dbReference>